<dbReference type="AlphaFoldDB" id="A0A438GEA5"/>
<sequence>MITQSHPPPSAKIFVAAKHPLAHECHFPALHPHFAAAKWAAKMPIRCEIHPLLRNRPSAAKIKTSLGILFKPIAKTRGAKSSSPSTHLRIPRESPVQAAIPEPPWPLVVPPSVEDAPMSPPSRHYQTRRSLTMARASSSRAQKSGSGPPKKKAKVSEPIDLTKPSSESPSEPQPSQPPPQRQDHSTPSSVLTQLLSDFSLSSGIPSICYRDGRHGILGARHIAEALRIPYEPARPKDYRVWTHSSQSDIVHILSKGASSCQYLLRKEPLQHVIY</sequence>
<proteinExistence type="predicted"/>
<dbReference type="Proteomes" id="UP000288805">
    <property type="component" value="Unassembled WGS sequence"/>
</dbReference>
<organism evidence="2 3">
    <name type="scientific">Vitis vinifera</name>
    <name type="common">Grape</name>
    <dbReference type="NCBI Taxonomy" id="29760"/>
    <lineage>
        <taxon>Eukaryota</taxon>
        <taxon>Viridiplantae</taxon>
        <taxon>Streptophyta</taxon>
        <taxon>Embryophyta</taxon>
        <taxon>Tracheophyta</taxon>
        <taxon>Spermatophyta</taxon>
        <taxon>Magnoliopsida</taxon>
        <taxon>eudicotyledons</taxon>
        <taxon>Gunneridae</taxon>
        <taxon>Pentapetalae</taxon>
        <taxon>rosids</taxon>
        <taxon>Vitales</taxon>
        <taxon>Vitaceae</taxon>
        <taxon>Viteae</taxon>
        <taxon>Vitis</taxon>
    </lineage>
</organism>
<comment type="caution">
    <text evidence="2">The sequence shown here is derived from an EMBL/GenBank/DDBJ whole genome shotgun (WGS) entry which is preliminary data.</text>
</comment>
<evidence type="ECO:0000313" key="3">
    <source>
        <dbReference type="Proteomes" id="UP000288805"/>
    </source>
</evidence>
<dbReference type="EMBL" id="QGNW01000462">
    <property type="protein sequence ID" value="RVW70536.1"/>
    <property type="molecule type" value="Genomic_DNA"/>
</dbReference>
<protein>
    <submittedName>
        <fullName evidence="2">Uncharacterized protein</fullName>
    </submittedName>
</protein>
<gene>
    <name evidence="2" type="ORF">CK203_059246</name>
</gene>
<name>A0A438GEA5_VITVI</name>
<evidence type="ECO:0000313" key="2">
    <source>
        <dbReference type="EMBL" id="RVW70536.1"/>
    </source>
</evidence>
<feature type="region of interest" description="Disordered" evidence="1">
    <location>
        <begin position="76"/>
        <end position="188"/>
    </location>
</feature>
<reference evidence="2 3" key="1">
    <citation type="journal article" date="2018" name="PLoS Genet.">
        <title>Population sequencing reveals clonal diversity and ancestral inbreeding in the grapevine cultivar Chardonnay.</title>
        <authorList>
            <person name="Roach M.J."/>
            <person name="Johnson D.L."/>
            <person name="Bohlmann J."/>
            <person name="van Vuuren H.J."/>
            <person name="Jones S.J."/>
            <person name="Pretorius I.S."/>
            <person name="Schmidt S.A."/>
            <person name="Borneman A.R."/>
        </authorList>
    </citation>
    <scope>NUCLEOTIDE SEQUENCE [LARGE SCALE GENOMIC DNA]</scope>
    <source>
        <strain evidence="3">cv. Chardonnay</strain>
        <tissue evidence="2">Leaf</tissue>
    </source>
</reference>
<accession>A0A438GEA5</accession>
<feature type="compositionally biased region" description="Pro residues" evidence="1">
    <location>
        <begin position="171"/>
        <end position="180"/>
    </location>
</feature>
<evidence type="ECO:0000256" key="1">
    <source>
        <dbReference type="SAM" id="MobiDB-lite"/>
    </source>
</evidence>